<dbReference type="SUPFAM" id="SSF51395">
    <property type="entry name" value="FMN-linked oxidoreductases"/>
    <property type="match status" value="1"/>
</dbReference>
<dbReference type="InterPro" id="IPR037350">
    <property type="entry name" value="LMO_FMN"/>
</dbReference>
<dbReference type="Gene3D" id="1.10.3210.10">
    <property type="entry name" value="Hypothetical protein af1432"/>
    <property type="match status" value="1"/>
</dbReference>
<accession>A0A6J4S6N2</accession>
<comment type="cofactor">
    <cofactor evidence="1">
        <name>FMN</name>
        <dbReference type="ChEBI" id="CHEBI:58210"/>
    </cofactor>
</comment>
<feature type="region of interest" description="Disordered" evidence="3">
    <location>
        <begin position="186"/>
        <end position="224"/>
    </location>
</feature>
<dbReference type="PANTHER" id="PTHR10578:SF143">
    <property type="entry name" value="FMN-DEPENDENT ALPHA-HYDROXY ACID DEHYDROGENASE PB1A11.03"/>
    <property type="match status" value="1"/>
</dbReference>
<dbReference type="Pfam" id="PF01966">
    <property type="entry name" value="HD"/>
    <property type="match status" value="1"/>
</dbReference>
<keyword evidence="2 5" id="KW-0560">Oxidoreductase</keyword>
<dbReference type="PROSITE" id="PS00557">
    <property type="entry name" value="FMN_HYDROXY_ACID_DH_1"/>
    <property type="match status" value="1"/>
</dbReference>
<dbReference type="PROSITE" id="PS51349">
    <property type="entry name" value="FMN_HYDROXY_ACID_DH_2"/>
    <property type="match status" value="1"/>
</dbReference>
<reference evidence="5" key="1">
    <citation type="submission" date="2020-02" db="EMBL/GenBank/DDBJ databases">
        <authorList>
            <person name="Meier V. D."/>
        </authorList>
    </citation>
    <scope>NUCLEOTIDE SEQUENCE</scope>
    <source>
        <strain evidence="5">AVDCRST_MAG45</strain>
    </source>
</reference>
<dbReference type="InterPro" id="IPR000262">
    <property type="entry name" value="FMN-dep_DH"/>
</dbReference>
<gene>
    <name evidence="5" type="ORF">AVDCRST_MAG45-732</name>
</gene>
<keyword evidence="5" id="KW-0503">Monooxygenase</keyword>
<dbReference type="Gene3D" id="3.20.20.70">
    <property type="entry name" value="Aldolase class I"/>
    <property type="match status" value="1"/>
</dbReference>
<dbReference type="SUPFAM" id="SSF109604">
    <property type="entry name" value="HD-domain/PDEase-like"/>
    <property type="match status" value="1"/>
</dbReference>
<feature type="domain" description="FMN hydroxy acid dehydrogenase" evidence="4">
    <location>
        <begin position="224"/>
        <end position="626"/>
    </location>
</feature>
<sequence length="626" mass="67761">MGVSRDEAWRLFCEWTESDSLRRHVLGVEAAMRAYAREGGEDEELWAATGILHDLDYERYPDPDTGHPRLAVAELERRDYPPELVDAVAGHAEYLGVPRTTPLARTLFAVDELSGFVAACARVRPEGIHGLTPKSVKKKLKQASFAAAVDREQVHRGAEELGVDFDTHVAKVIAAMEERATELDLKGDGSAWAGGGRHRARGRAAAMNGRERQSAVYTGGVSGRRPRVPVAPERLADAARRAMSEQAYAYVATGAGAERTMAANRDAFDRWRIVPRMLRDASERRLETELFGRTLPAPVLLAPIGVLELAHPGADLAAGRAAAAEGIPMIFSSQASRPMEEVAAAMGEAPRWFQLYWSTSNDLLESFVARAERCGCEAIVVTLDTTLLGWRPRDLDLAYLPFLRGKGIAQYTSDPVFRGMLDRPGDDGGSERSPQINLAALRTLIALTRAYPDRFLRALRSGRARAAVERFVAIYSRPSLTWEDLPFLRERTRLPIVLKGILHPDDARRALDHGMDGIVVSNHGGRQVDGAIATLDALPEILEAVDGRAPVLLDSGIRGGADAFKALALGASAVLLGRPYVYGLAVAGEAGVREVIQNVVGELDLTLGLAGGSATAELEPGALTRV</sequence>
<evidence type="ECO:0000313" key="5">
    <source>
        <dbReference type="EMBL" id="CAA9490736.1"/>
    </source>
</evidence>
<dbReference type="EMBL" id="CADCVU010000065">
    <property type="protein sequence ID" value="CAA9490736.1"/>
    <property type="molecule type" value="Genomic_DNA"/>
</dbReference>
<dbReference type="GO" id="GO:0010181">
    <property type="term" value="F:FMN binding"/>
    <property type="evidence" value="ECO:0007669"/>
    <property type="project" value="InterPro"/>
</dbReference>
<dbReference type="GO" id="GO:0050040">
    <property type="term" value="F:lactate 2-monooxygenase activity"/>
    <property type="evidence" value="ECO:0007669"/>
    <property type="project" value="UniProtKB-EC"/>
</dbReference>
<dbReference type="Pfam" id="PF01070">
    <property type="entry name" value="FMN_dh"/>
    <property type="match status" value="1"/>
</dbReference>
<dbReference type="InterPro" id="IPR006674">
    <property type="entry name" value="HD_domain"/>
</dbReference>
<dbReference type="InterPro" id="IPR003607">
    <property type="entry name" value="HD/PDEase_dom"/>
</dbReference>
<dbReference type="PANTHER" id="PTHR10578">
    <property type="entry name" value="S -2-HYDROXY-ACID OXIDASE-RELATED"/>
    <property type="match status" value="1"/>
</dbReference>
<name>A0A6J4S6N2_9ACTN</name>
<dbReference type="NCBIfam" id="TIGR00277">
    <property type="entry name" value="HDIG"/>
    <property type="match status" value="1"/>
</dbReference>
<dbReference type="InterPro" id="IPR037396">
    <property type="entry name" value="FMN_HAD"/>
</dbReference>
<dbReference type="CDD" id="cd03332">
    <property type="entry name" value="LMO_FMN"/>
    <property type="match status" value="1"/>
</dbReference>
<dbReference type="InterPro" id="IPR006675">
    <property type="entry name" value="HDIG_dom"/>
</dbReference>
<protein>
    <submittedName>
        <fullName evidence="5">Lactate 2-monooxygenase</fullName>
        <ecNumber evidence="5">1.13.12.4</ecNumber>
    </submittedName>
</protein>
<evidence type="ECO:0000256" key="2">
    <source>
        <dbReference type="ARBA" id="ARBA00023002"/>
    </source>
</evidence>
<dbReference type="SMART" id="SM00471">
    <property type="entry name" value="HDc"/>
    <property type="match status" value="1"/>
</dbReference>
<dbReference type="InterPro" id="IPR008259">
    <property type="entry name" value="FMN_hydac_DH_AS"/>
</dbReference>
<evidence type="ECO:0000256" key="1">
    <source>
        <dbReference type="ARBA" id="ARBA00001917"/>
    </source>
</evidence>
<proteinExistence type="predicted"/>
<evidence type="ECO:0000259" key="4">
    <source>
        <dbReference type="PROSITE" id="PS51349"/>
    </source>
</evidence>
<dbReference type="EC" id="1.13.12.4" evidence="5"/>
<dbReference type="InterPro" id="IPR013785">
    <property type="entry name" value="Aldolase_TIM"/>
</dbReference>
<dbReference type="AlphaFoldDB" id="A0A6J4S6N2"/>
<organism evidence="5">
    <name type="scientific">uncultured Solirubrobacterales bacterium</name>
    <dbReference type="NCBI Taxonomy" id="768556"/>
    <lineage>
        <taxon>Bacteria</taxon>
        <taxon>Bacillati</taxon>
        <taxon>Actinomycetota</taxon>
        <taxon>Thermoleophilia</taxon>
        <taxon>Solirubrobacterales</taxon>
        <taxon>environmental samples</taxon>
    </lineage>
</organism>
<evidence type="ECO:0000256" key="3">
    <source>
        <dbReference type="SAM" id="MobiDB-lite"/>
    </source>
</evidence>